<dbReference type="AlphaFoldDB" id="A0A975JGG5"/>
<keyword evidence="2" id="KW-0169">Cobalamin biosynthesis</keyword>
<evidence type="ECO:0000313" key="4">
    <source>
        <dbReference type="EMBL" id="QUJ77815.1"/>
    </source>
</evidence>
<gene>
    <name evidence="4" type="ORF">KDD17_07735</name>
</gene>
<dbReference type="EC" id="1.3.1.106" evidence="4"/>
<dbReference type="PROSITE" id="PS51014">
    <property type="entry name" value="COBK_CBIJ"/>
    <property type="match status" value="1"/>
</dbReference>
<evidence type="ECO:0000256" key="1">
    <source>
        <dbReference type="ARBA" id="ARBA00004953"/>
    </source>
</evidence>
<proteinExistence type="predicted"/>
<dbReference type="RefSeq" id="WP_212706008.1">
    <property type="nucleotide sequence ID" value="NZ_CP073581.1"/>
</dbReference>
<name>A0A975JGG5_9RHOB</name>
<sequence length="243" mass="25919">MGPSSHILLLSGSFEARRVAEGLAAAGVRFTAVLSEAPRGPSLMPQPPVLRRFEDASALAAFVREAGVTAVLDASHVFDRRLTAQAVAACAQLSLPYLRLERPAWPTDPPHCTSAPDAHAAFAAAGARVFAATGWDSLPAMQRFGGEVVFLRQTRRHDRPAPVPFVTLSFGDPPFDTAQERALFAELRIDTLIARNLGGTASRPKIDAARALGIRTILIDRPALPAEITITSAPERAIAWAST</sequence>
<dbReference type="PANTHER" id="PTHR36925:SF1">
    <property type="entry name" value="COBALT-PRECORRIN-6A REDUCTASE"/>
    <property type="match status" value="1"/>
</dbReference>
<organism evidence="4 5">
    <name type="scientific">Sulfitobacter albidus</name>
    <dbReference type="NCBI Taxonomy" id="2829501"/>
    <lineage>
        <taxon>Bacteria</taxon>
        <taxon>Pseudomonadati</taxon>
        <taxon>Pseudomonadota</taxon>
        <taxon>Alphaproteobacteria</taxon>
        <taxon>Rhodobacterales</taxon>
        <taxon>Roseobacteraceae</taxon>
        <taxon>Sulfitobacter</taxon>
    </lineage>
</organism>
<keyword evidence="3 4" id="KW-0560">Oxidoreductase</keyword>
<evidence type="ECO:0000313" key="5">
    <source>
        <dbReference type="Proteomes" id="UP000683291"/>
    </source>
</evidence>
<dbReference type="GO" id="GO:0009236">
    <property type="term" value="P:cobalamin biosynthetic process"/>
    <property type="evidence" value="ECO:0007669"/>
    <property type="project" value="UniProtKB-KW"/>
</dbReference>
<accession>A0A975JGG5</accession>
<comment type="pathway">
    <text evidence="1">Cofactor biosynthesis; adenosylcobalamin biosynthesis.</text>
</comment>
<reference evidence="4" key="1">
    <citation type="submission" date="2021-04" db="EMBL/GenBank/DDBJ databases">
        <title>Complete genome sequence for Sulfitobacter sp. strain JK7-1.</title>
        <authorList>
            <person name="Park S.-J."/>
        </authorList>
    </citation>
    <scope>NUCLEOTIDE SEQUENCE</scope>
    <source>
        <strain evidence="4">JK7-1</strain>
    </source>
</reference>
<dbReference type="PANTHER" id="PTHR36925">
    <property type="entry name" value="COBALT-PRECORRIN-6A REDUCTASE"/>
    <property type="match status" value="1"/>
</dbReference>
<evidence type="ECO:0000256" key="2">
    <source>
        <dbReference type="ARBA" id="ARBA00022573"/>
    </source>
</evidence>
<evidence type="ECO:0000256" key="3">
    <source>
        <dbReference type="ARBA" id="ARBA00023002"/>
    </source>
</evidence>
<dbReference type="Proteomes" id="UP000683291">
    <property type="component" value="Chromosome 1"/>
</dbReference>
<dbReference type="EMBL" id="CP073581">
    <property type="protein sequence ID" value="QUJ77815.1"/>
    <property type="molecule type" value="Genomic_DNA"/>
</dbReference>
<dbReference type="KEGG" id="sual:KDD17_07735"/>
<protein>
    <submittedName>
        <fullName evidence="4">Precorrin-6A/cobalt-precorrin-6A reductase</fullName>
        <ecNumber evidence="4">1.3.1.106</ecNumber>
    </submittedName>
</protein>
<dbReference type="Pfam" id="PF02571">
    <property type="entry name" value="CbiJ"/>
    <property type="match status" value="1"/>
</dbReference>
<dbReference type="GO" id="GO:0016994">
    <property type="term" value="F:precorrin-6A reductase activity"/>
    <property type="evidence" value="ECO:0007669"/>
    <property type="project" value="InterPro"/>
</dbReference>
<keyword evidence="5" id="KW-1185">Reference proteome</keyword>
<dbReference type="InterPro" id="IPR003723">
    <property type="entry name" value="Precorrin-6x_reduct"/>
</dbReference>